<accession>A0ABY7GGI0</accession>
<evidence type="ECO:0008006" key="4">
    <source>
        <dbReference type="Google" id="ProtNLM"/>
    </source>
</evidence>
<evidence type="ECO:0000313" key="3">
    <source>
        <dbReference type="Proteomes" id="UP001162780"/>
    </source>
</evidence>
<sequence>MTTRIPRHTSWKIIALGCLLAALLYGFHPEVGQFTLLINGQPITNPVFRLAAGPALFVTLLFVAGLSALALLGMGMMIFLGFVGLVFLALIFIAPYFGPVLLLFCLIIAILSAGGTKE</sequence>
<keyword evidence="1" id="KW-0472">Membrane</keyword>
<keyword evidence="3" id="KW-1185">Reference proteome</keyword>
<feature type="transmembrane region" description="Helical" evidence="1">
    <location>
        <begin position="53"/>
        <end position="72"/>
    </location>
</feature>
<feature type="transmembrane region" description="Helical" evidence="1">
    <location>
        <begin position="79"/>
        <end position="112"/>
    </location>
</feature>
<dbReference type="EMBL" id="CP113517">
    <property type="protein sequence ID" value="WAR44349.1"/>
    <property type="molecule type" value="Genomic_DNA"/>
</dbReference>
<proteinExistence type="predicted"/>
<evidence type="ECO:0000256" key="1">
    <source>
        <dbReference type="SAM" id="Phobius"/>
    </source>
</evidence>
<keyword evidence="1" id="KW-1133">Transmembrane helix</keyword>
<organism evidence="2 3">
    <name type="scientific">Methylomonas rapida</name>
    <dbReference type="NCBI Taxonomy" id="2963939"/>
    <lineage>
        <taxon>Bacteria</taxon>
        <taxon>Pseudomonadati</taxon>
        <taxon>Pseudomonadota</taxon>
        <taxon>Gammaproteobacteria</taxon>
        <taxon>Methylococcales</taxon>
        <taxon>Methylococcaceae</taxon>
        <taxon>Methylomonas</taxon>
    </lineage>
</organism>
<dbReference type="RefSeq" id="WP_255189325.1">
    <property type="nucleotide sequence ID" value="NZ_CP113517.1"/>
</dbReference>
<dbReference type="Proteomes" id="UP001162780">
    <property type="component" value="Chromosome"/>
</dbReference>
<evidence type="ECO:0000313" key="2">
    <source>
        <dbReference type="EMBL" id="WAR44349.1"/>
    </source>
</evidence>
<reference evidence="2" key="1">
    <citation type="submission" date="2022-11" db="EMBL/GenBank/DDBJ databases">
        <title>Methylomonas rapida sp. nov., Carotenoid-Producing Obligate Methanotrophs with High Growth Characteristics and Biotechnological Potential.</title>
        <authorList>
            <person name="Tikhonova E.N."/>
            <person name="Suleimanov R.Z."/>
            <person name="Miroshnikov K."/>
            <person name="Oshkin I.Y."/>
            <person name="Belova S.E."/>
            <person name="Danilova O.V."/>
            <person name="Ashikhmin A."/>
            <person name="Konopkin A."/>
            <person name="But S.Y."/>
            <person name="Khmelenina V.N."/>
            <person name="Kuznetsov N."/>
            <person name="Pimenov N.V."/>
            <person name="Dedysh S.N."/>
        </authorList>
    </citation>
    <scope>NUCLEOTIDE SEQUENCE</scope>
    <source>
        <strain evidence="2">MP1</strain>
    </source>
</reference>
<protein>
    <recommendedName>
        <fullName evidence="4">DUF4064 domain-containing protein</fullName>
    </recommendedName>
</protein>
<name>A0ABY7GGI0_9GAMM</name>
<gene>
    <name evidence="2" type="ORF">NM686_018625</name>
</gene>
<keyword evidence="1" id="KW-0812">Transmembrane</keyword>